<dbReference type="EMBL" id="ATMH01003602">
    <property type="protein sequence ID" value="EPY31141.1"/>
    <property type="molecule type" value="Genomic_DNA"/>
</dbReference>
<protein>
    <submittedName>
        <fullName evidence="4">Amastin-like surface protein-like protein</fullName>
    </submittedName>
</protein>
<feature type="signal peptide" evidence="2">
    <location>
        <begin position="1"/>
        <end position="24"/>
    </location>
</feature>
<evidence type="ECO:0000313" key="4">
    <source>
        <dbReference type="EMBL" id="EPY31141.1"/>
    </source>
</evidence>
<dbReference type="Proteomes" id="UP000015354">
    <property type="component" value="Unassembled WGS sequence"/>
</dbReference>
<keyword evidence="1" id="KW-1133">Transmembrane helix</keyword>
<dbReference type="InterPro" id="IPR009944">
    <property type="entry name" value="Amastin"/>
</dbReference>
<gene>
    <name evidence="4" type="ORF">STCU_03602</name>
    <name evidence="3" type="ORF">STCU_05149</name>
</gene>
<sequence>MAVMVYENGALAFALFQFLAWAFAFVATPTAQFQTAGHGCYTMWGYRDYCGRVAYNTTGVAAFGCQARASTMTSAAAFGVISTTLTFVTFILAILMNSRFQAKVPVVLVFGLSSASIATTLVSWACVAAVKVLPMCGAKFQYGYTAGFALMVASWGMEIIATVFLFLFASGERIDEVHSDLESSDEEFEPKRQQPIEG</sequence>
<keyword evidence="2" id="KW-0732">Signal</keyword>
<feature type="transmembrane region" description="Helical" evidence="1">
    <location>
        <begin position="142"/>
        <end position="169"/>
    </location>
</feature>
<dbReference type="PANTHER" id="PTHR33297">
    <property type="entry name" value="AMASTIN-LIKE SURFACE PROTEIN-LIKE PROTEIN-RELATED"/>
    <property type="match status" value="1"/>
</dbReference>
<evidence type="ECO:0000313" key="5">
    <source>
        <dbReference type="Proteomes" id="UP000015354"/>
    </source>
</evidence>
<organism evidence="4 5">
    <name type="scientific">Strigomonas culicis</name>
    <dbReference type="NCBI Taxonomy" id="28005"/>
    <lineage>
        <taxon>Eukaryota</taxon>
        <taxon>Discoba</taxon>
        <taxon>Euglenozoa</taxon>
        <taxon>Kinetoplastea</taxon>
        <taxon>Metakinetoplastina</taxon>
        <taxon>Trypanosomatida</taxon>
        <taxon>Trypanosomatidae</taxon>
        <taxon>Strigomonadinae</taxon>
        <taxon>Strigomonas</taxon>
    </lineage>
</organism>
<reference evidence="4" key="2">
    <citation type="submission" date="2013-03" db="EMBL/GenBank/DDBJ databases">
        <authorList>
            <person name="Motta M.C.M."/>
            <person name="Martins A.C.A."/>
            <person name="Preta C.M.C.C."/>
            <person name="Silva R."/>
            <person name="de Souza S.S."/>
            <person name="Klein C.C."/>
            <person name="de Almeida L.G.P."/>
            <person name="Cunha O.L."/>
            <person name="Colabardini A.C."/>
            <person name="Lima B.A."/>
            <person name="Machado C.R."/>
            <person name="Soares C.M.A."/>
            <person name="de Menezes C.B.A."/>
            <person name="Bartolomeu D.C."/>
            <person name="Grisard E.C."/>
            <person name="Fantinatti-Garboggini F."/>
            <person name="Rodrigues-Luiz G.F."/>
            <person name="Wagner G."/>
            <person name="Goldman G.H."/>
            <person name="Fietto J.L.R."/>
            <person name="Ciapina L.P."/>
            <person name="Brocchi M."/>
            <person name="Elias M.C."/>
            <person name="Goldman M.H.S."/>
            <person name="Sagot M.-F."/>
            <person name="Pereira M."/>
            <person name="Stoco P.H."/>
            <person name="Teixeira S.M.R."/>
            <person name="de Mendonca-Neto R.P."/>
            <person name="Maciel T.E.F."/>
            <person name="Mendes T.A.O."/>
            <person name="Urmenyi T.P."/>
            <person name="Teixeira M.M.G."/>
            <person name="de Camargo E.F.P."/>
            <person name="de Sousa W."/>
            <person name="Schenkman S."/>
            <person name="de Vasconcelos A.T.R."/>
        </authorList>
    </citation>
    <scope>NUCLEOTIDE SEQUENCE</scope>
</reference>
<accession>S9VVX7</accession>
<proteinExistence type="predicted"/>
<feature type="chain" id="PRO_5007727294" evidence="2">
    <location>
        <begin position="25"/>
        <end position="198"/>
    </location>
</feature>
<name>S9VVX7_9TRYP</name>
<keyword evidence="1" id="KW-0472">Membrane</keyword>
<dbReference type="Pfam" id="PF07344">
    <property type="entry name" value="Amastin"/>
    <property type="match status" value="1"/>
</dbReference>
<feature type="transmembrane region" description="Helical" evidence="1">
    <location>
        <begin position="76"/>
        <end position="95"/>
    </location>
</feature>
<dbReference type="OrthoDB" id="256081at2759"/>
<keyword evidence="1" id="KW-0812">Transmembrane</keyword>
<reference evidence="4 5" key="1">
    <citation type="journal article" date="2013" name="PLoS ONE">
        <title>Predicting the Proteins of Angomonas deanei, Strigomonas culicis and Their Respective Endosymbionts Reveals New Aspects of the Trypanosomatidae Family.</title>
        <authorList>
            <person name="Motta M.C."/>
            <person name="Martins A.C."/>
            <person name="de Souza S.S."/>
            <person name="Catta-Preta C.M."/>
            <person name="Silva R."/>
            <person name="Klein C.C."/>
            <person name="de Almeida L.G."/>
            <person name="de Lima Cunha O."/>
            <person name="Ciapina L.P."/>
            <person name="Brocchi M."/>
            <person name="Colabardini A.C."/>
            <person name="de Araujo Lima B."/>
            <person name="Machado C.R."/>
            <person name="de Almeida Soares C.M."/>
            <person name="Probst C.M."/>
            <person name="de Menezes C.B."/>
            <person name="Thompson C.E."/>
            <person name="Bartholomeu D.C."/>
            <person name="Gradia D.F."/>
            <person name="Pavoni D.P."/>
            <person name="Grisard E.C."/>
            <person name="Fantinatti-Garboggini F."/>
            <person name="Marchini F.K."/>
            <person name="Rodrigues-Luiz G.F."/>
            <person name="Wagner G."/>
            <person name="Goldman G.H."/>
            <person name="Fietto J.L."/>
            <person name="Elias M.C."/>
            <person name="Goldman M.H."/>
            <person name="Sagot M.F."/>
            <person name="Pereira M."/>
            <person name="Stoco P.H."/>
            <person name="de Mendonca-Neto R.P."/>
            <person name="Teixeira S.M."/>
            <person name="Maciel T.E."/>
            <person name="de Oliveira Mendes T.A."/>
            <person name="Urmenyi T.P."/>
            <person name="de Souza W."/>
            <person name="Schenkman S."/>
            <person name="de Vasconcelos A.T."/>
        </authorList>
    </citation>
    <scope>NUCLEOTIDE SEQUENCE [LARGE SCALE GENOMIC DNA]</scope>
</reference>
<dbReference type="PANTHER" id="PTHR33297:SF4">
    <property type="entry name" value="AMASTIN"/>
    <property type="match status" value="1"/>
</dbReference>
<keyword evidence="5" id="KW-1185">Reference proteome</keyword>
<feature type="transmembrane region" description="Helical" evidence="1">
    <location>
        <begin position="107"/>
        <end position="130"/>
    </location>
</feature>
<evidence type="ECO:0000256" key="2">
    <source>
        <dbReference type="SAM" id="SignalP"/>
    </source>
</evidence>
<comment type="caution">
    <text evidence="4">The sequence shown here is derived from an EMBL/GenBank/DDBJ whole genome shotgun (WGS) entry which is preliminary data.</text>
</comment>
<dbReference type="AlphaFoldDB" id="S9VVX7"/>
<dbReference type="EMBL" id="ATMH01005149">
    <property type="protein sequence ID" value="EPY28402.1"/>
    <property type="molecule type" value="Genomic_DNA"/>
</dbReference>
<evidence type="ECO:0000256" key="1">
    <source>
        <dbReference type="SAM" id="Phobius"/>
    </source>
</evidence>
<evidence type="ECO:0000313" key="3">
    <source>
        <dbReference type="EMBL" id="EPY28402.1"/>
    </source>
</evidence>